<accession>A0AAV4URC8</accession>
<name>A0AAV4URC8_CAEEX</name>
<comment type="caution">
    <text evidence="2">The sequence shown here is derived from an EMBL/GenBank/DDBJ whole genome shotgun (WGS) entry which is preliminary data.</text>
</comment>
<feature type="region of interest" description="Disordered" evidence="1">
    <location>
        <begin position="1"/>
        <end position="25"/>
    </location>
</feature>
<dbReference type="EMBL" id="BPLR01013306">
    <property type="protein sequence ID" value="GIY60303.1"/>
    <property type="molecule type" value="Genomic_DNA"/>
</dbReference>
<evidence type="ECO:0000313" key="3">
    <source>
        <dbReference type="Proteomes" id="UP001054945"/>
    </source>
</evidence>
<reference evidence="2 3" key="1">
    <citation type="submission" date="2021-06" db="EMBL/GenBank/DDBJ databases">
        <title>Caerostris extrusa draft genome.</title>
        <authorList>
            <person name="Kono N."/>
            <person name="Arakawa K."/>
        </authorList>
    </citation>
    <scope>NUCLEOTIDE SEQUENCE [LARGE SCALE GENOMIC DNA]</scope>
</reference>
<keyword evidence="3" id="KW-1185">Reference proteome</keyword>
<evidence type="ECO:0000313" key="2">
    <source>
        <dbReference type="EMBL" id="GIY60303.1"/>
    </source>
</evidence>
<dbReference type="Proteomes" id="UP001054945">
    <property type="component" value="Unassembled WGS sequence"/>
</dbReference>
<evidence type="ECO:0000256" key="1">
    <source>
        <dbReference type="SAM" id="MobiDB-lite"/>
    </source>
</evidence>
<protein>
    <submittedName>
        <fullName evidence="2">Uncharacterized protein</fullName>
    </submittedName>
</protein>
<dbReference type="AlphaFoldDB" id="A0AAV4URC8"/>
<feature type="compositionally biased region" description="Polar residues" evidence="1">
    <location>
        <begin position="1"/>
        <end position="17"/>
    </location>
</feature>
<sequence>MVPNQNQIKVSFGTGTHTHMHAEKDGDKDDLVSLIKQAFEVTLVSSYFWPSPSKPISNEIGRTPKGGMNWELSFSP</sequence>
<gene>
    <name evidence="2" type="ORF">CEXT_53391</name>
</gene>
<proteinExistence type="predicted"/>
<organism evidence="2 3">
    <name type="scientific">Caerostris extrusa</name>
    <name type="common">Bark spider</name>
    <name type="synonym">Caerostris bankana</name>
    <dbReference type="NCBI Taxonomy" id="172846"/>
    <lineage>
        <taxon>Eukaryota</taxon>
        <taxon>Metazoa</taxon>
        <taxon>Ecdysozoa</taxon>
        <taxon>Arthropoda</taxon>
        <taxon>Chelicerata</taxon>
        <taxon>Arachnida</taxon>
        <taxon>Araneae</taxon>
        <taxon>Araneomorphae</taxon>
        <taxon>Entelegynae</taxon>
        <taxon>Araneoidea</taxon>
        <taxon>Araneidae</taxon>
        <taxon>Caerostris</taxon>
    </lineage>
</organism>